<dbReference type="Pfam" id="PF00005">
    <property type="entry name" value="ABC_tran"/>
    <property type="match status" value="3"/>
</dbReference>
<feature type="transmembrane region" description="Helical" evidence="16">
    <location>
        <begin position="820"/>
        <end position="838"/>
    </location>
</feature>
<dbReference type="Pfam" id="PF00664">
    <property type="entry name" value="ABC_membrane"/>
    <property type="match status" value="2"/>
</dbReference>
<evidence type="ECO:0000256" key="1">
    <source>
        <dbReference type="ARBA" id="ARBA00004141"/>
    </source>
</evidence>
<dbReference type="CDD" id="cd18579">
    <property type="entry name" value="ABC_6TM_ABCC_D1"/>
    <property type="match status" value="1"/>
</dbReference>
<proteinExistence type="inferred from homology"/>
<evidence type="ECO:0000256" key="8">
    <source>
        <dbReference type="ARBA" id="ARBA00022967"/>
    </source>
</evidence>
<accession>A0AAD8U2W6</accession>
<evidence type="ECO:0000259" key="17">
    <source>
        <dbReference type="PROSITE" id="PS50893"/>
    </source>
</evidence>
<dbReference type="PROSITE" id="PS50929">
    <property type="entry name" value="ABC_TM1F"/>
    <property type="match status" value="2"/>
</dbReference>
<keyword evidence="7" id="KW-0067">ATP-binding</keyword>
<sequence>MKQPLLNQEASSSVEETSTKSLFTDAGWFSIITFSWMGPLLDLGRRKTLDLDDVPFLDDNDSVHGVLPMFKAKIVSNSVTGQLTDVTTVKLAKVLVLTTWKLILITAVYALLSTVAAYVGPYLIEYFVDYLNKSSRSTKEGYILVLIFVIAQFIEGFSTRHLQFRSKQVGVRACSSLVATIYQKCLALSNQSRQSNSTGEMINVVSLDAECVGNFSRSMHDVWLLPVQIVLGMLILYSALGLAAFAALAATVLTMVANIPLGTIEQNYQEKTMTAKDARMRAMSEILRNMRTLKLQGWEMIFLSKIKELRKVEMNWLKKNVYTSAMLLSVFFCAPAFVAMVTFGTCVLLGIPLETGKVLSALATFRQLQTPIHGLPDAVSMIIQTKVSLDRISSFLCLEELPNDAVTKLPRGTTDVSIEVRNGQFSWNPSSQVPTLQNLNFRIQEGMRVAICGTVGSGKSSLLSCILEMNSGRYEKVLEACSLIKDLDILPLGDQTIIGERGINLSGGQKQRIQIARALYHDADIYLFDDPFSAVDAHTGLHLFKECLLGFLASKTVVYVTHHVEFLPSADVIMVLKDGKITQAGDYTEIINSGEEFTELIVSHKDALSTMDMLEIPSSNFGSTFDHNVSGSTPPIADEQKDDNTAEVIVDKGQLVQEEEREKGRVGFIVYWKYITMAYKGALVPLILLAQIIFQSLQIGSNLWIAWAAPISKDVNPPVSTSTMINVYVALALVTSVFVFIRSGLLVMAGCKTATMLFEKMHQCIFRAPMSFFDSTPSGRILNRASTDQRAVDTRIFELMGYLLFPAIELLGTIVLMSRVAWPVFVIFVPIIVASLWYQRYYIDAARELQRLTGVCRAPVLQHFAESLTGSNIIRCFDKERQFISSTGHLVDNLSRPSLYNAAAMEWLCFRLDFLSSFIFAFALILLVTLPTTLIDSKTAGLAVTYGLSLSMLQGWAIAVLCSLENRMISVERILQYMTIPSEPPLIISESMPGSQWPTKGEIELRNLHVQYAPHLPLVLKGVTCTLSGGMKTGIVGRTGGGKSTLIQALFRIVDPCIGQILIDGIDISTIGLHDLRTRLSIIPQDPVMFEGTLRSNIDPLSEYSDEQIWEALDSCHLGDEVRKNELKLDSTVTENGENWSAGQRQLVCLGRVILKRRKILVLDEATSSVDPRTDSLIQETLKQQFAGCTVITIAHRITSVLDSEKVILLDNGEIVEHNSPAKLLEDSSSLFSKLVSEYSMGSDYK</sequence>
<dbReference type="GO" id="GO:0016020">
    <property type="term" value="C:membrane"/>
    <property type="evidence" value="ECO:0007669"/>
    <property type="project" value="UniProtKB-SubCell"/>
</dbReference>
<dbReference type="PANTHER" id="PTHR24223">
    <property type="entry name" value="ATP-BINDING CASSETTE SUB-FAMILY C"/>
    <property type="match status" value="1"/>
</dbReference>
<dbReference type="InterPro" id="IPR036640">
    <property type="entry name" value="ABC1_TM_sf"/>
</dbReference>
<gene>
    <name evidence="19" type="ORF">QYE76_014643</name>
</gene>
<dbReference type="GO" id="GO:0140359">
    <property type="term" value="F:ABC-type transporter activity"/>
    <property type="evidence" value="ECO:0007669"/>
    <property type="project" value="InterPro"/>
</dbReference>
<evidence type="ECO:0000256" key="12">
    <source>
        <dbReference type="ARBA" id="ARBA00068520"/>
    </source>
</evidence>
<dbReference type="FunFam" id="1.20.1560.10:FF:000003">
    <property type="entry name" value="ABC transporter C family member 10"/>
    <property type="match status" value="1"/>
</dbReference>
<evidence type="ECO:0000256" key="3">
    <source>
        <dbReference type="ARBA" id="ARBA00022448"/>
    </source>
</evidence>
<dbReference type="InterPro" id="IPR003439">
    <property type="entry name" value="ABC_transporter-like_ATP-bd"/>
</dbReference>
<evidence type="ECO:0000256" key="16">
    <source>
        <dbReference type="SAM" id="Phobius"/>
    </source>
</evidence>
<keyword evidence="5" id="KW-0677">Repeat</keyword>
<dbReference type="PANTHER" id="PTHR24223:SF249">
    <property type="entry name" value="OS02G0288700 PROTEIN"/>
    <property type="match status" value="1"/>
</dbReference>
<dbReference type="CDD" id="cd03250">
    <property type="entry name" value="ABCC_MRP_domain1"/>
    <property type="match status" value="1"/>
</dbReference>
<dbReference type="FunFam" id="3.40.50.300:FF:003872">
    <property type="entry name" value="Multidrug resistance associated protein, putative"/>
    <property type="match status" value="1"/>
</dbReference>
<dbReference type="Gene3D" id="1.20.1560.10">
    <property type="entry name" value="ABC transporter type 1, transmembrane domain"/>
    <property type="match status" value="2"/>
</dbReference>
<evidence type="ECO:0000256" key="7">
    <source>
        <dbReference type="ARBA" id="ARBA00022840"/>
    </source>
</evidence>
<feature type="transmembrane region" description="Helical" evidence="16">
    <location>
        <begin position="940"/>
        <end position="964"/>
    </location>
</feature>
<dbReference type="SUPFAM" id="SSF52540">
    <property type="entry name" value="P-loop containing nucleoside triphosphate hydrolases"/>
    <property type="match status" value="2"/>
</dbReference>
<keyword evidence="8" id="KW-1278">Translocase</keyword>
<dbReference type="SMART" id="SM00382">
    <property type="entry name" value="AAA"/>
    <property type="match status" value="2"/>
</dbReference>
<keyword evidence="9 16" id="KW-1133">Transmembrane helix</keyword>
<keyword evidence="6" id="KW-0547">Nucleotide-binding</keyword>
<keyword evidence="3" id="KW-0813">Transport</keyword>
<feature type="domain" description="ABC transmembrane type-1" evidence="18">
    <location>
        <begin position="104"/>
        <end position="384"/>
    </location>
</feature>
<evidence type="ECO:0000256" key="4">
    <source>
        <dbReference type="ARBA" id="ARBA00022692"/>
    </source>
</evidence>
<comment type="caution">
    <text evidence="19">The sequence shown here is derived from an EMBL/GenBank/DDBJ whole genome shotgun (WGS) entry which is preliminary data.</text>
</comment>
<evidence type="ECO:0000256" key="15">
    <source>
        <dbReference type="ARBA" id="ARBA00082971"/>
    </source>
</evidence>
<dbReference type="CDD" id="cd03244">
    <property type="entry name" value="ABCC_MRP_domain2"/>
    <property type="match status" value="1"/>
</dbReference>
<dbReference type="Gene3D" id="3.40.50.300">
    <property type="entry name" value="P-loop containing nucleotide triphosphate hydrolases"/>
    <property type="match status" value="3"/>
</dbReference>
<feature type="transmembrane region" description="Helical" evidence="16">
    <location>
        <begin position="914"/>
        <end position="934"/>
    </location>
</feature>
<feature type="domain" description="ABC transmembrane type-1" evidence="18">
    <location>
        <begin position="686"/>
        <end position="966"/>
    </location>
</feature>
<evidence type="ECO:0000256" key="13">
    <source>
        <dbReference type="ARBA" id="ARBA00075361"/>
    </source>
</evidence>
<evidence type="ECO:0000256" key="9">
    <source>
        <dbReference type="ARBA" id="ARBA00022989"/>
    </source>
</evidence>
<name>A0AAD8U2W6_LOLMU</name>
<dbReference type="InterPro" id="IPR011527">
    <property type="entry name" value="ABC1_TM_dom"/>
</dbReference>
<feature type="transmembrane region" description="Helical" evidence="16">
    <location>
        <begin position="325"/>
        <end position="351"/>
    </location>
</feature>
<evidence type="ECO:0000256" key="10">
    <source>
        <dbReference type="ARBA" id="ARBA00023136"/>
    </source>
</evidence>
<feature type="transmembrane region" description="Helical" evidence="16">
    <location>
        <begin position="141"/>
        <end position="158"/>
    </location>
</feature>
<dbReference type="CDD" id="cd18580">
    <property type="entry name" value="ABC_6TM_ABCC_D2"/>
    <property type="match status" value="1"/>
</dbReference>
<dbReference type="AlphaFoldDB" id="A0AAD8U2W6"/>
<evidence type="ECO:0000256" key="6">
    <source>
        <dbReference type="ARBA" id="ARBA00022741"/>
    </source>
</evidence>
<dbReference type="FunFam" id="1.20.1560.10:FF:000002">
    <property type="entry name" value="ABC transporter C family member 5"/>
    <property type="match status" value="1"/>
</dbReference>
<evidence type="ECO:0000256" key="5">
    <source>
        <dbReference type="ARBA" id="ARBA00022737"/>
    </source>
</evidence>
<dbReference type="FunFam" id="3.40.50.300:FF:000169">
    <property type="entry name" value="ABC transporter C family member 3"/>
    <property type="match status" value="1"/>
</dbReference>
<dbReference type="InterPro" id="IPR017871">
    <property type="entry name" value="ABC_transporter-like_CS"/>
</dbReference>
<feature type="transmembrane region" description="Helical" evidence="16">
    <location>
        <begin position="223"/>
        <end position="250"/>
    </location>
</feature>
<comment type="function">
    <text evidence="11">ABC transporter that may affect phytic acid transport and compartmentalization. May function directly or indirectly in removing phytic acid from the cytosol or in vesicle trafficking. Required for phytic acid accumulation in developing seeds. Phytic acid is the primary storage form of phosphorus in cereal grains and other plant seeds.</text>
</comment>
<dbReference type="PROSITE" id="PS00211">
    <property type="entry name" value="ABC_TRANSPORTER_1"/>
    <property type="match status" value="1"/>
</dbReference>
<feature type="transmembrane region" description="Helical" evidence="16">
    <location>
        <begin position="102"/>
        <end position="121"/>
    </location>
</feature>
<protein>
    <recommendedName>
        <fullName evidence="12">ABC transporter C family member 13</fullName>
    </recommendedName>
    <alternativeName>
        <fullName evidence="14">Multidrug resistance-associated protein 13</fullName>
    </alternativeName>
    <alternativeName>
        <fullName evidence="15">OsMRP5</fullName>
    </alternativeName>
    <alternativeName>
        <fullName evidence="13">Protein LOW PHYTIC ACID 2</fullName>
    </alternativeName>
</protein>
<keyword evidence="4 16" id="KW-0812">Transmembrane</keyword>
<dbReference type="InterPro" id="IPR003593">
    <property type="entry name" value="AAA+_ATPase"/>
</dbReference>
<feature type="domain" description="ABC transporter" evidence="17">
    <location>
        <begin position="1005"/>
        <end position="1237"/>
    </location>
</feature>
<keyword evidence="20" id="KW-1185">Reference proteome</keyword>
<evidence type="ECO:0000256" key="14">
    <source>
        <dbReference type="ARBA" id="ARBA00079144"/>
    </source>
</evidence>
<dbReference type="Proteomes" id="UP001231189">
    <property type="component" value="Unassembled WGS sequence"/>
</dbReference>
<dbReference type="GO" id="GO:0005524">
    <property type="term" value="F:ATP binding"/>
    <property type="evidence" value="ECO:0007669"/>
    <property type="project" value="UniProtKB-KW"/>
</dbReference>
<dbReference type="PROSITE" id="PS50893">
    <property type="entry name" value="ABC_TRANSPORTER_2"/>
    <property type="match status" value="2"/>
</dbReference>
<dbReference type="InterPro" id="IPR050173">
    <property type="entry name" value="ABC_transporter_C-like"/>
</dbReference>
<dbReference type="InterPro" id="IPR044726">
    <property type="entry name" value="ABCC_6TM_D2"/>
</dbReference>
<reference evidence="19" key="1">
    <citation type="submission" date="2023-07" db="EMBL/GenBank/DDBJ databases">
        <title>A chromosome-level genome assembly of Lolium multiflorum.</title>
        <authorList>
            <person name="Chen Y."/>
            <person name="Copetti D."/>
            <person name="Kolliker R."/>
            <person name="Studer B."/>
        </authorList>
    </citation>
    <scope>NUCLEOTIDE SEQUENCE</scope>
    <source>
        <strain evidence="19">02402/16</strain>
        <tissue evidence="19">Leaf</tissue>
    </source>
</reference>
<dbReference type="InterPro" id="IPR027417">
    <property type="entry name" value="P-loop_NTPase"/>
</dbReference>
<organism evidence="19 20">
    <name type="scientific">Lolium multiflorum</name>
    <name type="common">Italian ryegrass</name>
    <name type="synonym">Lolium perenne subsp. multiflorum</name>
    <dbReference type="NCBI Taxonomy" id="4521"/>
    <lineage>
        <taxon>Eukaryota</taxon>
        <taxon>Viridiplantae</taxon>
        <taxon>Streptophyta</taxon>
        <taxon>Embryophyta</taxon>
        <taxon>Tracheophyta</taxon>
        <taxon>Spermatophyta</taxon>
        <taxon>Magnoliopsida</taxon>
        <taxon>Liliopsida</taxon>
        <taxon>Poales</taxon>
        <taxon>Poaceae</taxon>
        <taxon>BOP clade</taxon>
        <taxon>Pooideae</taxon>
        <taxon>Poodae</taxon>
        <taxon>Poeae</taxon>
        <taxon>Poeae Chloroplast Group 2 (Poeae type)</taxon>
        <taxon>Loliodinae</taxon>
        <taxon>Loliinae</taxon>
        <taxon>Lolium</taxon>
    </lineage>
</organism>
<evidence type="ECO:0000313" key="19">
    <source>
        <dbReference type="EMBL" id="KAK1697946.1"/>
    </source>
</evidence>
<keyword evidence="10 16" id="KW-0472">Membrane</keyword>
<evidence type="ECO:0000259" key="18">
    <source>
        <dbReference type="PROSITE" id="PS50929"/>
    </source>
</evidence>
<feature type="transmembrane region" description="Helical" evidence="16">
    <location>
        <begin position="727"/>
        <end position="751"/>
    </location>
</feature>
<comment type="similarity">
    <text evidence="2">Belongs to the ABC transporter superfamily. ABCC family. Conjugate transporter (TC 3.A.1.208) subfamily.</text>
</comment>
<dbReference type="SUPFAM" id="SSF90123">
    <property type="entry name" value="ABC transporter transmembrane region"/>
    <property type="match status" value="2"/>
</dbReference>
<dbReference type="EMBL" id="JAUUTY010000001">
    <property type="protein sequence ID" value="KAK1697946.1"/>
    <property type="molecule type" value="Genomic_DNA"/>
</dbReference>
<dbReference type="GO" id="GO:0016887">
    <property type="term" value="F:ATP hydrolysis activity"/>
    <property type="evidence" value="ECO:0007669"/>
    <property type="project" value="InterPro"/>
</dbReference>
<comment type="subcellular location">
    <subcellularLocation>
        <location evidence="1">Membrane</location>
        <topology evidence="1">Multi-pass membrane protein</topology>
    </subcellularLocation>
</comment>
<evidence type="ECO:0000256" key="11">
    <source>
        <dbReference type="ARBA" id="ARBA00057614"/>
    </source>
</evidence>
<evidence type="ECO:0000313" key="20">
    <source>
        <dbReference type="Proteomes" id="UP001231189"/>
    </source>
</evidence>
<dbReference type="InterPro" id="IPR044746">
    <property type="entry name" value="ABCC_6TM_D1"/>
</dbReference>
<evidence type="ECO:0000256" key="2">
    <source>
        <dbReference type="ARBA" id="ARBA00009726"/>
    </source>
</evidence>
<feature type="transmembrane region" description="Helical" evidence="16">
    <location>
        <begin position="796"/>
        <end position="814"/>
    </location>
</feature>
<feature type="transmembrane region" description="Helical" evidence="16">
    <location>
        <begin position="682"/>
        <end position="707"/>
    </location>
</feature>
<feature type="domain" description="ABC transporter" evidence="17">
    <location>
        <begin position="418"/>
        <end position="603"/>
    </location>
</feature>